<comment type="caution">
    <text evidence="4">The sequence shown here is derived from an EMBL/GenBank/DDBJ whole genome shotgun (WGS) entry which is preliminary data.</text>
</comment>
<dbReference type="OrthoDB" id="5343067at2759"/>
<dbReference type="InterPro" id="IPR036047">
    <property type="entry name" value="F-box-like_dom_sf"/>
</dbReference>
<dbReference type="SUPFAM" id="SSF81383">
    <property type="entry name" value="F-box domain"/>
    <property type="match status" value="1"/>
</dbReference>
<dbReference type="Proteomes" id="UP000614610">
    <property type="component" value="Unassembled WGS sequence"/>
</dbReference>
<protein>
    <recommendedName>
        <fullName evidence="1">F-box domain-containing protein</fullName>
    </recommendedName>
</protein>
<gene>
    <name evidence="4" type="ORF">TWF191_007639</name>
    <name evidence="3" type="ORF">TWF679_003436</name>
    <name evidence="2" type="ORF">TWF788_009377</name>
</gene>
<evidence type="ECO:0000313" key="3">
    <source>
        <dbReference type="EMBL" id="KAF3197262.1"/>
    </source>
</evidence>
<dbReference type="Proteomes" id="UP000483672">
    <property type="component" value="Unassembled WGS sequence"/>
</dbReference>
<dbReference type="InterPro" id="IPR001810">
    <property type="entry name" value="F-box_dom"/>
</dbReference>
<reference evidence="5 6" key="1">
    <citation type="submission" date="2019-06" db="EMBL/GenBank/DDBJ databases">
        <authorList>
            <person name="Palmer J.M."/>
        </authorList>
    </citation>
    <scope>NUCLEOTIDE SEQUENCE [LARGE SCALE GENOMIC DNA]</scope>
    <source>
        <strain evidence="4 6">TWF191</strain>
        <strain evidence="3">TWF679</strain>
        <strain evidence="2 5">TWF788</strain>
    </source>
</reference>
<evidence type="ECO:0000313" key="6">
    <source>
        <dbReference type="Proteomes" id="UP000483672"/>
    </source>
</evidence>
<proteinExistence type="predicted"/>
<organism evidence="4 6">
    <name type="scientific">Orbilia oligospora</name>
    <name type="common">Nematode-trapping fungus</name>
    <name type="synonym">Arthrobotrys oligospora</name>
    <dbReference type="NCBI Taxonomy" id="2813651"/>
    <lineage>
        <taxon>Eukaryota</taxon>
        <taxon>Fungi</taxon>
        <taxon>Dikarya</taxon>
        <taxon>Ascomycota</taxon>
        <taxon>Pezizomycotina</taxon>
        <taxon>Orbiliomycetes</taxon>
        <taxon>Orbiliales</taxon>
        <taxon>Orbiliaceae</taxon>
        <taxon>Orbilia</taxon>
    </lineage>
</organism>
<dbReference type="AlphaFoldDB" id="A0A6G1M0L7"/>
<sequence length="408" mass="46364">MYLSSLAPELLLNIMSSLDANDLAQLVQTCRYLQNTGNKILRQEVDADTLNFVLGLQRPYVRGWDYSSVRRGSVMFDVSFTIIDAYVESRSKPRVSTLYFASPAIFDILADQITKRDKRIVDGKFRIGGEKSNLTEDRRLPIPINTLVLDRGCTDYILLALKKYSHVHPASEFSITTLSTDFSLSRHDVSTFFDTRKLTKLSLGFPVAFWEYDYSMGFPNSEASQHAHFALNKNLLRDIRTLKDLLLKVSNLEVLSLRPQVSLLRAIQPLLVLPPALDELRQAVEGLTKLQTLKISEYLFHPAFFLPVPKTVKKLQYKKVNKLSQEWWTRFAKAPLTNVESLSVRSDGAKIGSGCIFQKIEKGFNIEDIEIRSLKFFICQGAENPCLPKDLVECINRRNTGLEQSISS</sequence>
<evidence type="ECO:0000313" key="2">
    <source>
        <dbReference type="EMBL" id="KAF3172610.1"/>
    </source>
</evidence>
<name>A0A6G1M0L7_ORBOL</name>
<evidence type="ECO:0000313" key="5">
    <source>
        <dbReference type="Proteomes" id="UP000479691"/>
    </source>
</evidence>
<accession>A0A6G1M0L7</accession>
<dbReference type="Proteomes" id="UP000479691">
    <property type="component" value="Unassembled WGS sequence"/>
</dbReference>
<evidence type="ECO:0000313" key="4">
    <source>
        <dbReference type="EMBL" id="KAF3219659.1"/>
    </source>
</evidence>
<feature type="domain" description="F-box" evidence="1">
    <location>
        <begin position="1"/>
        <end position="44"/>
    </location>
</feature>
<dbReference type="EMBL" id="WIWT01000170">
    <property type="protein sequence ID" value="KAF3197262.1"/>
    <property type="molecule type" value="Genomic_DNA"/>
</dbReference>
<evidence type="ECO:0000259" key="1">
    <source>
        <dbReference type="PROSITE" id="PS50181"/>
    </source>
</evidence>
<dbReference type="EMBL" id="JAABOE010000064">
    <property type="protein sequence ID" value="KAF3172610.1"/>
    <property type="molecule type" value="Genomic_DNA"/>
</dbReference>
<dbReference type="EMBL" id="WIPF01000049">
    <property type="protein sequence ID" value="KAF3219659.1"/>
    <property type="molecule type" value="Genomic_DNA"/>
</dbReference>
<dbReference type="PROSITE" id="PS50181">
    <property type="entry name" value="FBOX"/>
    <property type="match status" value="1"/>
</dbReference>
<dbReference type="Gene3D" id="1.20.1280.50">
    <property type="match status" value="1"/>
</dbReference>